<name>A0ABZ0CXM2_9BURK</name>
<keyword evidence="4" id="KW-1185">Reference proteome</keyword>
<gene>
    <name evidence="3" type="ORF">RXV79_20205</name>
</gene>
<dbReference type="Proteomes" id="UP001303946">
    <property type="component" value="Chromosome"/>
</dbReference>
<evidence type="ECO:0000313" key="3">
    <source>
        <dbReference type="EMBL" id="WOB07229.1"/>
    </source>
</evidence>
<feature type="transmembrane region" description="Helical" evidence="1">
    <location>
        <begin position="376"/>
        <end position="395"/>
    </location>
</feature>
<evidence type="ECO:0000313" key="4">
    <source>
        <dbReference type="Proteomes" id="UP001303946"/>
    </source>
</evidence>
<dbReference type="Pfam" id="PF13781">
    <property type="entry name" value="DoxX_3"/>
    <property type="match status" value="1"/>
</dbReference>
<proteinExistence type="predicted"/>
<feature type="transmembrane region" description="Helical" evidence="1">
    <location>
        <begin position="352"/>
        <end position="370"/>
    </location>
</feature>
<evidence type="ECO:0000256" key="1">
    <source>
        <dbReference type="SAM" id="Phobius"/>
    </source>
</evidence>
<keyword evidence="1" id="KW-1133">Transmembrane helix</keyword>
<keyword evidence="1" id="KW-0472">Membrane</keyword>
<dbReference type="Gene3D" id="3.40.50.720">
    <property type="entry name" value="NAD(P)-binding Rossmann-like Domain"/>
    <property type="match status" value="1"/>
</dbReference>
<dbReference type="SUPFAM" id="SSF51735">
    <property type="entry name" value="NAD(P)-binding Rossmann-fold domains"/>
    <property type="match status" value="1"/>
</dbReference>
<protein>
    <submittedName>
        <fullName evidence="3">SDR family oxidoreductase</fullName>
    </submittedName>
</protein>
<accession>A0ABZ0CXM2</accession>
<feature type="transmembrane region" description="Helical" evidence="1">
    <location>
        <begin position="407"/>
        <end position="424"/>
    </location>
</feature>
<reference evidence="3 4" key="1">
    <citation type="submission" date="2023-10" db="EMBL/GenBank/DDBJ databases">
        <title>Bacteria for the degradation of biodegradable plastic PBAT(Polybutylene adipate terephthalate).</title>
        <authorList>
            <person name="Weon H.-Y."/>
            <person name="Yeon J."/>
        </authorList>
    </citation>
    <scope>NUCLEOTIDE SEQUENCE [LARGE SCALE GENOMIC DNA]</scope>
    <source>
        <strain evidence="3 4">SBD 7-3</strain>
    </source>
</reference>
<dbReference type="Pfam" id="PF01370">
    <property type="entry name" value="Epimerase"/>
    <property type="match status" value="1"/>
</dbReference>
<dbReference type="InterPro" id="IPR001509">
    <property type="entry name" value="Epimerase_deHydtase"/>
</dbReference>
<dbReference type="InterPro" id="IPR025695">
    <property type="entry name" value="DoxX-like"/>
</dbReference>
<keyword evidence="1" id="KW-0812">Transmembrane</keyword>
<dbReference type="InterPro" id="IPR036291">
    <property type="entry name" value="NAD(P)-bd_dom_sf"/>
</dbReference>
<feature type="domain" description="NAD-dependent epimerase/dehydratase" evidence="2">
    <location>
        <begin position="3"/>
        <end position="199"/>
    </location>
</feature>
<dbReference type="PANTHER" id="PTHR12126">
    <property type="entry name" value="NADH-UBIQUINONE OXIDOREDUCTASE 39 KDA SUBUNIT-RELATED"/>
    <property type="match status" value="1"/>
</dbReference>
<sequence length="445" mass="47790">MRVLVTGATGCVGAAVVHALRARGHAVVEGSRGAADGRHTMHVDYMQPRSAEAWSQALRRERIEVVVNCVGILMPARGQSFERVHTEGPIELFRGAALAGVDRVLQVSALGVGDDAEALATPYLRSKLMADDALASLPLDWAVLRPSLVYGPRSQSAALFATLASLPVISLPRHGWQQVQPLHVYELAEAMARLVEQPGELRAVHELAGPAPITYRDMLAEYRRAQGLGEALWLPVPMPLMKLLALAAEALPQQVYCRDTLRLLERGNTTEHNALPALLGRRPTTMAQGLAVTAPQPLVDLRVQLSPAAQWLARGSLAFMWLYTSLISAWLPQESGVLALMARCGFEGDWGIAALVFSCSLNTVLGVLALRRPVPWAMALQVIAVIGYTTTAALNMPELTLDHCGPLVKNLPVLALLTLLWLAAPAAQPAPVAARAAAPARMRAT</sequence>
<dbReference type="InterPro" id="IPR051207">
    <property type="entry name" value="ComplexI_NDUFA9_subunit"/>
</dbReference>
<organism evidence="3 4">
    <name type="scientific">Piscinibacter gummiphilus</name>
    <dbReference type="NCBI Taxonomy" id="946333"/>
    <lineage>
        <taxon>Bacteria</taxon>
        <taxon>Pseudomonadati</taxon>
        <taxon>Pseudomonadota</taxon>
        <taxon>Betaproteobacteria</taxon>
        <taxon>Burkholderiales</taxon>
        <taxon>Sphaerotilaceae</taxon>
        <taxon>Piscinibacter</taxon>
    </lineage>
</organism>
<dbReference type="PANTHER" id="PTHR12126:SF11">
    <property type="entry name" value="NADH DEHYDROGENASE [UBIQUINONE] 1 ALPHA SUBCOMPLEX SUBUNIT 9, MITOCHONDRIAL"/>
    <property type="match status" value="1"/>
</dbReference>
<dbReference type="EMBL" id="CP136336">
    <property type="protein sequence ID" value="WOB07229.1"/>
    <property type="molecule type" value="Genomic_DNA"/>
</dbReference>
<dbReference type="RefSeq" id="WP_316699901.1">
    <property type="nucleotide sequence ID" value="NZ_CP136336.1"/>
</dbReference>
<evidence type="ECO:0000259" key="2">
    <source>
        <dbReference type="Pfam" id="PF01370"/>
    </source>
</evidence>